<comment type="caution">
    <text evidence="10">The sequence shown here is derived from an EMBL/GenBank/DDBJ whole genome shotgun (WGS) entry which is preliminary data.</text>
</comment>
<proteinExistence type="inferred from homology"/>
<dbReference type="Gene3D" id="3.40.50.300">
    <property type="entry name" value="P-loop containing nucleotide triphosphate hydrolases"/>
    <property type="match status" value="1"/>
</dbReference>
<comment type="similarity">
    <text evidence="1">Belongs to the DnaA family.</text>
</comment>
<dbReference type="Gene3D" id="3.30.300.180">
    <property type="match status" value="1"/>
</dbReference>
<dbReference type="GO" id="GO:0005524">
    <property type="term" value="F:ATP binding"/>
    <property type="evidence" value="ECO:0007669"/>
    <property type="project" value="UniProtKB-KW"/>
</dbReference>
<dbReference type="CDD" id="cd06571">
    <property type="entry name" value="Bac_DnaA_C"/>
    <property type="match status" value="1"/>
</dbReference>
<dbReference type="PANTHER" id="PTHR30050">
    <property type="entry name" value="CHROMOSOMAL REPLICATION INITIATOR PROTEIN DNAA"/>
    <property type="match status" value="1"/>
</dbReference>
<reference evidence="10" key="1">
    <citation type="journal article" date="2013" name="Environ. Microbiol.">
        <title>Microbiota from the distal guts of lean and obese adolescents exhibit partial functional redundancy besides clear differences in community structure.</title>
        <authorList>
            <person name="Ferrer M."/>
            <person name="Ruiz A."/>
            <person name="Lanza F."/>
            <person name="Haange S.B."/>
            <person name="Oberbach A."/>
            <person name="Till H."/>
            <person name="Bargiela R."/>
            <person name="Campoy C."/>
            <person name="Segura M.T."/>
            <person name="Richter M."/>
            <person name="von Bergen M."/>
            <person name="Seifert J."/>
            <person name="Suarez A."/>
        </authorList>
    </citation>
    <scope>NUCLEOTIDE SEQUENCE</scope>
</reference>
<evidence type="ECO:0000259" key="8">
    <source>
        <dbReference type="SMART" id="SM00382"/>
    </source>
</evidence>
<dbReference type="InterPro" id="IPR020591">
    <property type="entry name" value="Chromosome_initiator_DnaA-like"/>
</dbReference>
<dbReference type="SUPFAM" id="SSF48295">
    <property type="entry name" value="TrpR-like"/>
    <property type="match status" value="1"/>
</dbReference>
<evidence type="ECO:0000256" key="6">
    <source>
        <dbReference type="ARBA" id="ARBA00023121"/>
    </source>
</evidence>
<dbReference type="NCBIfam" id="TIGR00362">
    <property type="entry name" value="DnaA"/>
    <property type="match status" value="1"/>
</dbReference>
<keyword evidence="5" id="KW-0067">ATP-binding</keyword>
<evidence type="ECO:0000256" key="2">
    <source>
        <dbReference type="ARBA" id="ARBA00022490"/>
    </source>
</evidence>
<dbReference type="InterPro" id="IPR027417">
    <property type="entry name" value="P-loop_NTPase"/>
</dbReference>
<evidence type="ECO:0000256" key="1">
    <source>
        <dbReference type="ARBA" id="ARBA00006583"/>
    </source>
</evidence>
<dbReference type="AlphaFoldDB" id="K1RWX5"/>
<feature type="domain" description="AAA+ ATPase" evidence="8">
    <location>
        <begin position="144"/>
        <end position="281"/>
    </location>
</feature>
<dbReference type="HAMAP" id="MF_00377">
    <property type="entry name" value="DnaA_bact"/>
    <property type="match status" value="1"/>
</dbReference>
<dbReference type="Pfam" id="PF08299">
    <property type="entry name" value="Bac_DnaA_C"/>
    <property type="match status" value="1"/>
</dbReference>
<dbReference type="GO" id="GO:0006275">
    <property type="term" value="P:regulation of DNA replication"/>
    <property type="evidence" value="ECO:0007669"/>
    <property type="project" value="InterPro"/>
</dbReference>
<dbReference type="FunFam" id="3.40.50.300:FF:000668">
    <property type="entry name" value="Chromosomal replication initiator protein DnaA"/>
    <property type="match status" value="1"/>
</dbReference>
<evidence type="ECO:0000256" key="7">
    <source>
        <dbReference type="ARBA" id="ARBA00023125"/>
    </source>
</evidence>
<dbReference type="InterPro" id="IPR003593">
    <property type="entry name" value="AAA+_ATPase"/>
</dbReference>
<protein>
    <submittedName>
        <fullName evidence="10">Chromosomal replication initiation protein</fullName>
    </submittedName>
</protein>
<dbReference type="SUPFAM" id="SSF52540">
    <property type="entry name" value="P-loop containing nucleoside triphosphate hydrolases"/>
    <property type="match status" value="1"/>
</dbReference>
<dbReference type="GO" id="GO:0006270">
    <property type="term" value="P:DNA replication initiation"/>
    <property type="evidence" value="ECO:0007669"/>
    <property type="project" value="InterPro"/>
</dbReference>
<keyword evidence="7" id="KW-0238">DNA-binding</keyword>
<dbReference type="PANTHER" id="PTHR30050:SF2">
    <property type="entry name" value="CHROMOSOMAL REPLICATION INITIATOR PROTEIN DNAA"/>
    <property type="match status" value="1"/>
</dbReference>
<dbReference type="InterPro" id="IPR001957">
    <property type="entry name" value="Chromosome_initiator_DnaA"/>
</dbReference>
<dbReference type="InterPro" id="IPR013159">
    <property type="entry name" value="DnaA_C"/>
</dbReference>
<name>K1RWX5_9ZZZZ</name>
<accession>K1RWX5</accession>
<dbReference type="SMART" id="SM00760">
    <property type="entry name" value="Bac_DnaA_C"/>
    <property type="match status" value="1"/>
</dbReference>
<dbReference type="PROSITE" id="PS01008">
    <property type="entry name" value="DNAA"/>
    <property type="match status" value="1"/>
</dbReference>
<evidence type="ECO:0000256" key="4">
    <source>
        <dbReference type="ARBA" id="ARBA00022741"/>
    </source>
</evidence>
<dbReference type="PRINTS" id="PR00051">
    <property type="entry name" value="DNAA"/>
</dbReference>
<gene>
    <name evidence="10" type="ORF">OBE_16560</name>
</gene>
<keyword evidence="2" id="KW-0963">Cytoplasm</keyword>
<dbReference type="Pfam" id="PF00308">
    <property type="entry name" value="Bac_DnaA"/>
    <property type="match status" value="1"/>
</dbReference>
<dbReference type="InterPro" id="IPR013317">
    <property type="entry name" value="DnaA_dom"/>
</dbReference>
<dbReference type="GO" id="GO:0005886">
    <property type="term" value="C:plasma membrane"/>
    <property type="evidence" value="ECO:0007669"/>
    <property type="project" value="TreeGrafter"/>
</dbReference>
<dbReference type="InterPro" id="IPR038454">
    <property type="entry name" value="DnaA_N_sf"/>
</dbReference>
<dbReference type="EMBL" id="AJWZ01011233">
    <property type="protein sequence ID" value="EKC45965.1"/>
    <property type="molecule type" value="Genomic_DNA"/>
</dbReference>
<dbReference type="Pfam" id="PF11638">
    <property type="entry name" value="DnaA_N"/>
    <property type="match status" value="1"/>
</dbReference>
<keyword evidence="3" id="KW-0235">DNA replication</keyword>
<evidence type="ECO:0000256" key="3">
    <source>
        <dbReference type="ARBA" id="ARBA00022705"/>
    </source>
</evidence>
<dbReference type="Gene3D" id="1.10.1750.10">
    <property type="match status" value="1"/>
</dbReference>
<feature type="domain" description="Chromosomal replication initiator DnaA C-terminal" evidence="9">
    <location>
        <begin position="365"/>
        <end position="434"/>
    </location>
</feature>
<evidence type="ECO:0000313" key="10">
    <source>
        <dbReference type="EMBL" id="EKC45965.1"/>
    </source>
</evidence>
<dbReference type="CDD" id="cd00009">
    <property type="entry name" value="AAA"/>
    <property type="match status" value="1"/>
</dbReference>
<dbReference type="InterPro" id="IPR018312">
    <property type="entry name" value="Chromosome_initiator_DnaA_CS"/>
</dbReference>
<dbReference type="Gene3D" id="1.10.8.60">
    <property type="match status" value="1"/>
</dbReference>
<evidence type="ECO:0000259" key="9">
    <source>
        <dbReference type="SMART" id="SM00760"/>
    </source>
</evidence>
<dbReference type="SMART" id="SM00382">
    <property type="entry name" value="AAA"/>
    <property type="match status" value="1"/>
</dbReference>
<evidence type="ECO:0000256" key="5">
    <source>
        <dbReference type="ARBA" id="ARBA00022840"/>
    </source>
</evidence>
<dbReference type="GO" id="GO:0008289">
    <property type="term" value="F:lipid binding"/>
    <property type="evidence" value="ECO:0007669"/>
    <property type="project" value="UniProtKB-KW"/>
</dbReference>
<keyword evidence="4" id="KW-0547">Nucleotide-binding</keyword>
<keyword evidence="6" id="KW-0446">Lipid-binding</keyword>
<organism evidence="10">
    <name type="scientific">human gut metagenome</name>
    <dbReference type="NCBI Taxonomy" id="408170"/>
    <lineage>
        <taxon>unclassified sequences</taxon>
        <taxon>metagenomes</taxon>
        <taxon>organismal metagenomes</taxon>
    </lineage>
</organism>
<dbReference type="GO" id="GO:0003688">
    <property type="term" value="F:DNA replication origin binding"/>
    <property type="evidence" value="ECO:0007669"/>
    <property type="project" value="InterPro"/>
</dbReference>
<dbReference type="InterPro" id="IPR024633">
    <property type="entry name" value="DnaA_N_dom"/>
</dbReference>
<dbReference type="InterPro" id="IPR010921">
    <property type="entry name" value="Trp_repressor/repl_initiator"/>
</dbReference>
<sequence length="456" mass="52335">MNVDVLWQNFLNQIKDELSSLAYTTWFVDTKLYKLENGKATIIVPMQIHKKHMEDNYLDQIKDILNRITGTNFEIEFLLEEEVKEIEKEKSTEKVESLPTGVPHLSKEQSNLNSKYTFDNFIVGNSNKFAQAAALSVAENPGKMYNPLFLYGNSGLGKTHLMHAIGNYIVENSNRRVLYVTSDEFINDFIGINKRDHNGTNFNHVDFFKNKYRNIDVLIIDDIQFLGGATQTQQEFFHTFNTLYSDSKQIIISSDRSPDDLKLLEDRLRTRFCWGLTVNIFPPDFNLRVEIIKRKIIAGNFEKEISEDVIEYIASNMGSDVRQLEGSITRLVAYSAIMGGSEINLELAIEALKDFISKGISEKNDVHRIQKVVAEYFQISVEDIRSKKRSSNIAFPRQIAMYLCRKLTSESFPKIGTEFGGKDHSTVMHSVEKIENEIKVNPDLANIIEKIKEDIQ</sequence>